<gene>
    <name evidence="1" type="ORF">HF999_19650</name>
</gene>
<dbReference type="RefSeq" id="WP_168547506.1">
    <property type="nucleotide sequence ID" value="NZ_BAAAKS010000021.1"/>
</dbReference>
<keyword evidence="2" id="KW-1185">Reference proteome</keyword>
<evidence type="ECO:0000313" key="2">
    <source>
        <dbReference type="Proteomes" id="UP000582646"/>
    </source>
</evidence>
<dbReference type="AlphaFoldDB" id="A0A846X579"/>
<sequence length="314" mass="34825">MAGIVDSCHVNEEELMGRHRREEATQAFRADLSAANTDQFSLVGLSLDRPMPALARSDTRQMAIDSISRMIDLIDMIDHAPEQSARRAVHRGSLVNFRQIATAGSRFARAAASRVRHPVSGRHRLAADGGSDTRPPTGIINHHWANDAIVNTMTNDDLSVLKRAQELVRKHDEEVRAQKVEREGRVRQTASLIATYSADCSLRLAELLDFTDKDGPAEKIKWQLSSAGEKLISFNPEDNDLMVDVHRMPMLVTDVEGYTVGVQHLLGTDVYLFGLTDGDDNWSGFEDLEGFGRATLTPGNRYKAAEVSLSQYNN</sequence>
<dbReference type="Proteomes" id="UP000582646">
    <property type="component" value="Unassembled WGS sequence"/>
</dbReference>
<organism evidence="1 2">
    <name type="scientific">Tsukamurella spumae</name>
    <dbReference type="NCBI Taxonomy" id="44753"/>
    <lineage>
        <taxon>Bacteria</taxon>
        <taxon>Bacillati</taxon>
        <taxon>Actinomycetota</taxon>
        <taxon>Actinomycetes</taxon>
        <taxon>Mycobacteriales</taxon>
        <taxon>Tsukamurellaceae</taxon>
        <taxon>Tsukamurella</taxon>
    </lineage>
</organism>
<protein>
    <submittedName>
        <fullName evidence="1">Uncharacterized protein</fullName>
    </submittedName>
</protein>
<dbReference type="EMBL" id="JAAXOQ010000035">
    <property type="protein sequence ID" value="NKY20574.1"/>
    <property type="molecule type" value="Genomic_DNA"/>
</dbReference>
<evidence type="ECO:0000313" key="1">
    <source>
        <dbReference type="EMBL" id="NKY20574.1"/>
    </source>
</evidence>
<reference evidence="1 2" key="1">
    <citation type="submission" date="2020-04" db="EMBL/GenBank/DDBJ databases">
        <title>MicrobeNet Type strains.</title>
        <authorList>
            <person name="Nicholson A.C."/>
        </authorList>
    </citation>
    <scope>NUCLEOTIDE SEQUENCE [LARGE SCALE GENOMIC DNA]</scope>
    <source>
        <strain evidence="1 2">DSM 44113</strain>
    </source>
</reference>
<comment type="caution">
    <text evidence="1">The sequence shown here is derived from an EMBL/GenBank/DDBJ whole genome shotgun (WGS) entry which is preliminary data.</text>
</comment>
<accession>A0A846X579</accession>
<proteinExistence type="predicted"/>
<name>A0A846X579_9ACTN</name>